<organism evidence="1 2">
    <name type="scientific">Leuconostoc falkenbergense</name>
    <dbReference type="NCBI Taxonomy" id="2766470"/>
    <lineage>
        <taxon>Bacteria</taxon>
        <taxon>Bacillati</taxon>
        <taxon>Bacillota</taxon>
        <taxon>Bacilli</taxon>
        <taxon>Lactobacillales</taxon>
        <taxon>Lactobacillaceae</taxon>
        <taxon>Leuconostoc</taxon>
    </lineage>
</organism>
<dbReference type="Proteomes" id="UP001080333">
    <property type="component" value="Unassembled WGS sequence"/>
</dbReference>
<accession>A0A9X3E8V5</accession>
<name>A0A9X3E8V5_9LACO</name>
<evidence type="ECO:0000313" key="2">
    <source>
        <dbReference type="Proteomes" id="UP001080333"/>
    </source>
</evidence>
<dbReference type="AlphaFoldDB" id="A0A9X3E8V5"/>
<proteinExistence type="predicted"/>
<sequence>MPNLNNFMTKKTLYDLMVDHQGKIAKLQFYDMTDQYFLTIGDWSMSLSESNATELFSIFKDDEQATFSTFNQRPSLLVTQKKNPK</sequence>
<protein>
    <submittedName>
        <fullName evidence="1">Phosphate acetyltransferase</fullName>
    </submittedName>
</protein>
<comment type="caution">
    <text evidence="1">The sequence shown here is derived from an EMBL/GenBank/DDBJ whole genome shotgun (WGS) entry which is preliminary data.</text>
</comment>
<dbReference type="EMBL" id="QVOQ01000020">
    <property type="protein sequence ID" value="MCX7579436.1"/>
    <property type="molecule type" value="Genomic_DNA"/>
</dbReference>
<reference evidence="1" key="1">
    <citation type="submission" date="2018-08" db="EMBL/GenBank/DDBJ databases">
        <title>Draft genome sequences of Leuconostoc spp. and Weissella spp. with biocontrol potential.</title>
        <authorList>
            <person name="Lo R."/>
            <person name="Ho V.T.T."/>
            <person name="Turner M.S."/>
        </authorList>
    </citation>
    <scope>NUCLEOTIDE SEQUENCE</scope>
    <source>
        <strain evidence="1">156</strain>
    </source>
</reference>
<gene>
    <name evidence="1" type="ORF">D0502_08610</name>
</gene>
<evidence type="ECO:0000313" key="1">
    <source>
        <dbReference type="EMBL" id="MCX7579436.1"/>
    </source>
</evidence>